<dbReference type="RefSeq" id="WP_354198185.1">
    <property type="nucleotide sequence ID" value="NZ_JBEPLW010000019.1"/>
</dbReference>
<dbReference type="Proteomes" id="UP001549099">
    <property type="component" value="Unassembled WGS sequence"/>
</dbReference>
<feature type="transmembrane region" description="Helical" evidence="1">
    <location>
        <begin position="6"/>
        <end position="26"/>
    </location>
</feature>
<keyword evidence="1" id="KW-0472">Membrane</keyword>
<comment type="caution">
    <text evidence="2">The sequence shown here is derived from an EMBL/GenBank/DDBJ whole genome shotgun (WGS) entry which is preliminary data.</text>
</comment>
<evidence type="ECO:0008006" key="4">
    <source>
        <dbReference type="Google" id="ProtNLM"/>
    </source>
</evidence>
<keyword evidence="1" id="KW-0812">Transmembrane</keyword>
<proteinExistence type="predicted"/>
<evidence type="ECO:0000256" key="1">
    <source>
        <dbReference type="SAM" id="Phobius"/>
    </source>
</evidence>
<reference evidence="2 3" key="1">
    <citation type="submission" date="2024-06" db="EMBL/GenBank/DDBJ databases">
        <title>Genomic Encyclopedia of Type Strains, Phase IV (KMG-IV): sequencing the most valuable type-strain genomes for metagenomic binning, comparative biology and taxonomic classification.</title>
        <authorList>
            <person name="Goeker M."/>
        </authorList>
    </citation>
    <scope>NUCLEOTIDE SEQUENCE [LARGE SCALE GENOMIC DNA]</scope>
    <source>
        <strain evidence="2 3">DSM 26128</strain>
    </source>
</reference>
<keyword evidence="1" id="KW-1133">Transmembrane helix</keyword>
<evidence type="ECO:0000313" key="3">
    <source>
        <dbReference type="Proteomes" id="UP001549099"/>
    </source>
</evidence>
<gene>
    <name evidence="2" type="ORF">ABID49_002192</name>
</gene>
<sequence length="50" mass="5745">MWLMYTTVIGYMVILLFVGLFIMHFLKKGMVAEDASTIDPIPEQDHSLDL</sequence>
<accession>A0ABV2GDB7</accession>
<name>A0ABV2GDB7_9BACL</name>
<keyword evidence="3" id="KW-1185">Reference proteome</keyword>
<organism evidence="2 3">
    <name type="scientific">Bhargavaea ullalensis</name>
    <dbReference type="NCBI Taxonomy" id="1265685"/>
    <lineage>
        <taxon>Bacteria</taxon>
        <taxon>Bacillati</taxon>
        <taxon>Bacillota</taxon>
        <taxon>Bacilli</taxon>
        <taxon>Bacillales</taxon>
        <taxon>Caryophanaceae</taxon>
        <taxon>Bhargavaea</taxon>
    </lineage>
</organism>
<protein>
    <recommendedName>
        <fullName evidence="4">Tumour necrosis factor receptor superfamily member 19</fullName>
    </recommendedName>
</protein>
<dbReference type="EMBL" id="JBEPLW010000019">
    <property type="protein sequence ID" value="MET3576276.1"/>
    <property type="molecule type" value="Genomic_DNA"/>
</dbReference>
<evidence type="ECO:0000313" key="2">
    <source>
        <dbReference type="EMBL" id="MET3576276.1"/>
    </source>
</evidence>